<dbReference type="PROSITE" id="PS00356">
    <property type="entry name" value="HTH_LACI_1"/>
    <property type="match status" value="1"/>
</dbReference>
<evidence type="ECO:0000313" key="5">
    <source>
        <dbReference type="EMBL" id="MXO64552.1"/>
    </source>
</evidence>
<dbReference type="SUPFAM" id="SSF47413">
    <property type="entry name" value="lambda repressor-like DNA-binding domains"/>
    <property type="match status" value="1"/>
</dbReference>
<sequence>MRKPTIKDIASHAGVSFKTVSRVINQKATVGKDIRAKVEASVNALGYRPNLGARSLRTGRSFTLALLMTSRGHVDKVNLSQRMPSYIMDVVAGLLQACMSSDYHLVVDTLASMEREQGEIRLARFLDLVKPDGVILIPPFCDVPWVLDLIGSRSIGLGRLNPGKDIETGVSMWIDNRAAGRDVGEAILAQGHRRIGYISGPETHYAHLGRLDGLREAVKAVRDAELVTVPGNFTYDSGVENGRKLLSLPVPPTAIFAANDEMAAGVLASAIALGISVPRELSLVGFGNLVISQHTIPSIATVSQPTTQMACAIGQYLVAESANDKQVNIKPGQVPYEFIRRASLGPAPSY</sequence>
<dbReference type="Proteomes" id="UP000438476">
    <property type="component" value="Unassembled WGS sequence"/>
</dbReference>
<evidence type="ECO:0000256" key="2">
    <source>
        <dbReference type="ARBA" id="ARBA00023125"/>
    </source>
</evidence>
<keyword evidence="3" id="KW-0804">Transcription</keyword>
<dbReference type="CDD" id="cd01545">
    <property type="entry name" value="PBP1_SalR"/>
    <property type="match status" value="1"/>
</dbReference>
<dbReference type="RefSeq" id="WP_160734973.1">
    <property type="nucleotide sequence ID" value="NZ_WTYT01000001.1"/>
</dbReference>
<feature type="domain" description="HTH lacI-type" evidence="4">
    <location>
        <begin position="4"/>
        <end position="58"/>
    </location>
</feature>
<dbReference type="InterPro" id="IPR046335">
    <property type="entry name" value="LacI/GalR-like_sensor"/>
</dbReference>
<dbReference type="GO" id="GO:0000976">
    <property type="term" value="F:transcription cis-regulatory region binding"/>
    <property type="evidence" value="ECO:0007669"/>
    <property type="project" value="TreeGrafter"/>
</dbReference>
<name>A0A6I4T2J3_9SPHN</name>
<dbReference type="Gene3D" id="3.40.50.2300">
    <property type="match status" value="2"/>
</dbReference>
<protein>
    <submittedName>
        <fullName evidence="5">LacI family DNA-binding transcriptional regulator</fullName>
    </submittedName>
</protein>
<dbReference type="InterPro" id="IPR028082">
    <property type="entry name" value="Peripla_BP_I"/>
</dbReference>
<dbReference type="CDD" id="cd01392">
    <property type="entry name" value="HTH_LacI"/>
    <property type="match status" value="1"/>
</dbReference>
<gene>
    <name evidence="5" type="ORF">GRI91_02120</name>
</gene>
<keyword evidence="1" id="KW-0805">Transcription regulation</keyword>
<dbReference type="PRINTS" id="PR00036">
    <property type="entry name" value="HTHLACI"/>
</dbReference>
<dbReference type="PANTHER" id="PTHR30146">
    <property type="entry name" value="LACI-RELATED TRANSCRIPTIONAL REPRESSOR"/>
    <property type="match status" value="1"/>
</dbReference>
<dbReference type="SMART" id="SM00354">
    <property type="entry name" value="HTH_LACI"/>
    <property type="match status" value="1"/>
</dbReference>
<evidence type="ECO:0000313" key="6">
    <source>
        <dbReference type="Proteomes" id="UP000438476"/>
    </source>
</evidence>
<dbReference type="GO" id="GO:0003700">
    <property type="term" value="F:DNA-binding transcription factor activity"/>
    <property type="evidence" value="ECO:0007669"/>
    <property type="project" value="TreeGrafter"/>
</dbReference>
<dbReference type="Pfam" id="PF00356">
    <property type="entry name" value="LacI"/>
    <property type="match status" value="1"/>
</dbReference>
<dbReference type="Gene3D" id="1.10.260.40">
    <property type="entry name" value="lambda repressor-like DNA-binding domains"/>
    <property type="match status" value="1"/>
</dbReference>
<organism evidence="5 6">
    <name type="scientific">Altericroceibacterium endophyticum</name>
    <dbReference type="NCBI Taxonomy" id="1808508"/>
    <lineage>
        <taxon>Bacteria</taxon>
        <taxon>Pseudomonadati</taxon>
        <taxon>Pseudomonadota</taxon>
        <taxon>Alphaproteobacteria</taxon>
        <taxon>Sphingomonadales</taxon>
        <taxon>Erythrobacteraceae</taxon>
        <taxon>Altericroceibacterium</taxon>
    </lineage>
</organism>
<proteinExistence type="predicted"/>
<evidence type="ECO:0000259" key="4">
    <source>
        <dbReference type="PROSITE" id="PS50932"/>
    </source>
</evidence>
<dbReference type="PROSITE" id="PS50932">
    <property type="entry name" value="HTH_LACI_2"/>
    <property type="match status" value="1"/>
</dbReference>
<dbReference type="InterPro" id="IPR000843">
    <property type="entry name" value="HTH_LacI"/>
</dbReference>
<accession>A0A6I4T2J3</accession>
<dbReference type="OrthoDB" id="7939625at2"/>
<dbReference type="EMBL" id="WTYT01000001">
    <property type="protein sequence ID" value="MXO64552.1"/>
    <property type="molecule type" value="Genomic_DNA"/>
</dbReference>
<dbReference type="PANTHER" id="PTHR30146:SF153">
    <property type="entry name" value="LACTOSE OPERON REPRESSOR"/>
    <property type="match status" value="1"/>
</dbReference>
<dbReference type="InterPro" id="IPR010982">
    <property type="entry name" value="Lambda_DNA-bd_dom_sf"/>
</dbReference>
<reference evidence="5 6" key="1">
    <citation type="submission" date="2019-12" db="EMBL/GenBank/DDBJ databases">
        <title>Genomic-based taxomic classification of the family Erythrobacteraceae.</title>
        <authorList>
            <person name="Xu L."/>
        </authorList>
    </citation>
    <scope>NUCLEOTIDE SEQUENCE [LARGE SCALE GENOMIC DNA]</scope>
    <source>
        <strain evidence="5 6">LMG 29518</strain>
    </source>
</reference>
<evidence type="ECO:0000256" key="1">
    <source>
        <dbReference type="ARBA" id="ARBA00023015"/>
    </source>
</evidence>
<dbReference type="AlphaFoldDB" id="A0A6I4T2J3"/>
<dbReference type="Pfam" id="PF13377">
    <property type="entry name" value="Peripla_BP_3"/>
    <property type="match status" value="1"/>
</dbReference>
<keyword evidence="2 5" id="KW-0238">DNA-binding</keyword>
<dbReference type="SUPFAM" id="SSF53822">
    <property type="entry name" value="Periplasmic binding protein-like I"/>
    <property type="match status" value="1"/>
</dbReference>
<evidence type="ECO:0000256" key="3">
    <source>
        <dbReference type="ARBA" id="ARBA00023163"/>
    </source>
</evidence>
<keyword evidence="6" id="KW-1185">Reference proteome</keyword>
<comment type="caution">
    <text evidence="5">The sequence shown here is derived from an EMBL/GenBank/DDBJ whole genome shotgun (WGS) entry which is preliminary data.</text>
</comment>